<protein>
    <submittedName>
        <fullName evidence="1">Uncharacterized protein</fullName>
    </submittedName>
</protein>
<accession>A0ACC1T2Z3</accession>
<dbReference type="EMBL" id="JANHOG010000733">
    <property type="protein sequence ID" value="KAJ3551916.1"/>
    <property type="molecule type" value="Genomic_DNA"/>
</dbReference>
<sequence>MATAGEAATLFGSTDSASDPFALASGDDESDTRNYSTGDNLFTSQDHPAATDIFGSSVDHAAYFSSDVQSDGSAVYGQNDGAWSTGSTQGAAGYGISVAPAASEGYGGYSNQSVGKEWGTQQWSSYGTQSYNPQANGTYGAYSQVQPAQSYNQYSLYNPPAPPAAERSIRASSQGSYAANVYGPSIATAAPSQSVYDPYKPSQVASPAPAVVSQNQSTYSHAPEPAAIPIPEVPSIEPKRSTTPAAAYRPKTLDAYDPPLPPPKPAPRRGSAWQHTPIQYGFQGAPATPYGTSPANTMVPPSRGATASLPPPPRVSTASLPPPPRVSSAARQYTSPPSAPYYQHSMQKTADPYASPPRPPPSHLNQAFSPPPIQAVPREAYAPHHRAQHYGEVAKDPYASSSQWSGETRTAQYDGLPPSSHGTPAADDIQSMYGTVDAHPVRDSLPIDDAEAGGIPWEETNEPQSAVRQSPPVQEVGPEVEQTVINNAESVWDAVVTNAPTHAEVRAQDGIVASTPTSPNAQIVQRIASPASSKRSSTSSIALHDPYKPNGVSGLAAAQVRALSPERARSPGSSSVKSSSSLRRTSLEQSRSIASPPPPRNAQRPPSAASQSGLATYAYEPPPALLQAGITQRTASPSSFSVRSVHSTHSVRSIGSIPRRDSSAYDPYAPLAADAGSSTLRERSTSNGSTYSTVVHDPYAPLKHPRQLTQEATSYNSFSAMPPAVDHTPPALAIAAAAQIALVPPTVAPYAPSPSLLGTNDPLGRTSVRIPVVSFGFGGKLVTCFHGSSVLNTGFDVAMSSRASTDIHIRPLHKVIPQSALDTSAASYPGPLFSDPGTPTTTLVRTGAAAQTKTKKTRVIKYLEERVEEISRGLGYLHQGSMEGYHAEAKRVLINLLKVMVENDGKLSGSAQIDTAVRAALVPGLDLSADTSVESFKTPALGFTHASDVASQSADANDSTIVSHTLRASHLEKIQQLLLRGDRRGAYQYAADEKLWAHAMILASSIDKEAWKEVVTEFVRTELAGQEGALVSSAGSLGEGQVVATGREPLKVAYSLFAGHGSAAVQELLPPKPLTSMTQLNPLAPVASTVTPMTASFPPPFQTSPVPTEILKKWTETAAMMISSPMTAETSSALTALGDQLLANNWVEAAHACYLLSPQTSPIGGAGAPSVRVVLYGAPSPHVKPNFWKDPDPVIFTEIVEFALSLAAPTKGQEAFVGIPHLQPYRLVRASSLAELGHVQLANRYCEAISASLTRPSAYLNVTFVEQLRSLADRLVAAPLVDKSGSWIGSKMARPSLDKIGNWLEGRFTSFIAGDDESPKHEMTHAKEPSFSGPFAHYSTISSTTTSTAPSPQLSTTNLNGMHSASLPTRTGSAMALGSATGSSMQIARASSAIDYLRRKPSPVPRVPSASAASATLSNVPPAWGGQAHIGNGYAPIPEATPKAERSGKLDVSVEEEENVPDTSAGPQLGSWWGSSDSGAPTPTASSFDHSDASASQSTDGFISLMDAPTFGAPQSFSRTPSSQRYEEDEEDDELGLGNSTLKKNMEKPEAEDTQEVASTKNEPDKLESEKEAEKPASSGGWLSRLWKRSDSNPGPVKANLGDASSFYYDKELKRWVNKNVRCRS</sequence>
<organism evidence="1 2">
    <name type="scientific">Phlebia brevispora</name>
    <dbReference type="NCBI Taxonomy" id="194682"/>
    <lineage>
        <taxon>Eukaryota</taxon>
        <taxon>Fungi</taxon>
        <taxon>Dikarya</taxon>
        <taxon>Basidiomycota</taxon>
        <taxon>Agaricomycotina</taxon>
        <taxon>Agaricomycetes</taxon>
        <taxon>Polyporales</taxon>
        <taxon>Meruliaceae</taxon>
        <taxon>Phlebia</taxon>
    </lineage>
</organism>
<evidence type="ECO:0000313" key="1">
    <source>
        <dbReference type="EMBL" id="KAJ3551916.1"/>
    </source>
</evidence>
<name>A0ACC1T2Z3_9APHY</name>
<gene>
    <name evidence="1" type="ORF">NM688_g4435</name>
</gene>
<dbReference type="Proteomes" id="UP001148662">
    <property type="component" value="Unassembled WGS sequence"/>
</dbReference>
<proteinExistence type="predicted"/>
<keyword evidence="2" id="KW-1185">Reference proteome</keyword>
<comment type="caution">
    <text evidence="1">The sequence shown here is derived from an EMBL/GenBank/DDBJ whole genome shotgun (WGS) entry which is preliminary data.</text>
</comment>
<reference evidence="1" key="1">
    <citation type="submission" date="2022-07" db="EMBL/GenBank/DDBJ databases">
        <title>Genome Sequence of Phlebia brevispora.</title>
        <authorList>
            <person name="Buettner E."/>
        </authorList>
    </citation>
    <scope>NUCLEOTIDE SEQUENCE</scope>
    <source>
        <strain evidence="1">MPL23</strain>
    </source>
</reference>
<evidence type="ECO:0000313" key="2">
    <source>
        <dbReference type="Proteomes" id="UP001148662"/>
    </source>
</evidence>